<evidence type="ECO:0000256" key="2">
    <source>
        <dbReference type="ARBA" id="ARBA00022741"/>
    </source>
</evidence>
<accession>A0A255GQG9</accession>
<dbReference type="InterPro" id="IPR017871">
    <property type="entry name" value="ABC_transporter-like_CS"/>
</dbReference>
<proteinExistence type="predicted"/>
<dbReference type="InterPro" id="IPR003439">
    <property type="entry name" value="ABC_transporter-like_ATP-bd"/>
</dbReference>
<dbReference type="Pfam" id="PF00005">
    <property type="entry name" value="ABC_tran"/>
    <property type="match status" value="1"/>
</dbReference>
<comment type="caution">
    <text evidence="5">The sequence shown here is derived from an EMBL/GenBank/DDBJ whole genome shotgun (WGS) entry which is preliminary data.</text>
</comment>
<dbReference type="InterPro" id="IPR027417">
    <property type="entry name" value="P-loop_NTPase"/>
</dbReference>
<dbReference type="Gene3D" id="2.40.50.100">
    <property type="match status" value="1"/>
</dbReference>
<dbReference type="GO" id="GO:0016887">
    <property type="term" value="F:ATP hydrolysis activity"/>
    <property type="evidence" value="ECO:0007669"/>
    <property type="project" value="InterPro"/>
</dbReference>
<keyword evidence="6" id="KW-1185">Reference proteome</keyword>
<dbReference type="RefSeq" id="WP_094404450.1">
    <property type="nucleotide sequence ID" value="NZ_NMVO01000001.1"/>
</dbReference>
<feature type="domain" description="ABC transporter" evidence="4">
    <location>
        <begin position="6"/>
        <end position="229"/>
    </location>
</feature>
<sequence length="350" mass="37324">MTWFSARVRHERRSVQAELTLDEGEVVAVVGPNGAGKSTLLKVIAGLLEADDGALELAGDDLWGVPAHRRRIVSLTQQAMLFPHLDLTDNVGFAPRSAGAGRRESRARAQEFLTLVGIGELAGRKPAEVSGGQAQRAAIARALAAEPRLLLLDEPFAALDVEVAAELRQVLRRVLRDTGRTAVIVTHDLLDALALADRIIVLEQGEVVEQGPVRQVLSRPRSRFGARFAGVNLVSGRLIGHQLLAGATAVNGLLAGPITDTGPVPGLALFRPAAVSVHLQPPHGSPRNSWLVRLTALEAYAEGIRLRGRHEDLGDLSADITPAAAAELDLGVGDGCWFVVKAQEVELLER</sequence>
<evidence type="ECO:0000259" key="4">
    <source>
        <dbReference type="PROSITE" id="PS50893"/>
    </source>
</evidence>
<dbReference type="InterPro" id="IPR005116">
    <property type="entry name" value="Transp-assoc_OB_typ1"/>
</dbReference>
<evidence type="ECO:0000256" key="3">
    <source>
        <dbReference type="ARBA" id="ARBA00022840"/>
    </source>
</evidence>
<name>A0A255GQG9_9ACTN</name>
<dbReference type="InterPro" id="IPR008995">
    <property type="entry name" value="Mo/tungstate-bd_C_term_dom"/>
</dbReference>
<keyword evidence="2" id="KW-0547">Nucleotide-binding</keyword>
<dbReference type="InterPro" id="IPR050093">
    <property type="entry name" value="ABC_SmlMolc_Importer"/>
</dbReference>
<dbReference type="AlphaFoldDB" id="A0A255GQG9"/>
<protein>
    <submittedName>
        <fullName evidence="5">Molybdenum ABC transporter ATP-binding protein</fullName>
    </submittedName>
</protein>
<keyword evidence="3 5" id="KW-0067">ATP-binding</keyword>
<dbReference type="SUPFAM" id="SSF52540">
    <property type="entry name" value="P-loop containing nucleoside triphosphate hydrolases"/>
    <property type="match status" value="1"/>
</dbReference>
<evidence type="ECO:0000313" key="5">
    <source>
        <dbReference type="EMBL" id="OYO17652.1"/>
    </source>
</evidence>
<evidence type="ECO:0000313" key="6">
    <source>
        <dbReference type="Proteomes" id="UP000215896"/>
    </source>
</evidence>
<dbReference type="EMBL" id="NMVO01000001">
    <property type="protein sequence ID" value="OYO17652.1"/>
    <property type="molecule type" value="Genomic_DNA"/>
</dbReference>
<dbReference type="PANTHER" id="PTHR42781:SF4">
    <property type="entry name" value="SPERMIDINE_PUTRESCINE IMPORT ATP-BINDING PROTEIN POTA"/>
    <property type="match status" value="1"/>
</dbReference>
<keyword evidence="1" id="KW-0813">Transport</keyword>
<dbReference type="Pfam" id="PF03459">
    <property type="entry name" value="TOBE"/>
    <property type="match status" value="1"/>
</dbReference>
<dbReference type="OrthoDB" id="3180400at2"/>
<dbReference type="PANTHER" id="PTHR42781">
    <property type="entry name" value="SPERMIDINE/PUTRESCINE IMPORT ATP-BINDING PROTEIN POTA"/>
    <property type="match status" value="1"/>
</dbReference>
<dbReference type="PROSITE" id="PS50893">
    <property type="entry name" value="ABC_TRANSPORTER_2"/>
    <property type="match status" value="1"/>
</dbReference>
<dbReference type="InterPro" id="IPR003593">
    <property type="entry name" value="AAA+_ATPase"/>
</dbReference>
<gene>
    <name evidence="5" type="ORF">CGZ94_01835</name>
</gene>
<reference evidence="5" key="1">
    <citation type="submission" date="2017-07" db="EMBL/GenBank/DDBJ databases">
        <title>Draft whole genome sequences of clinical Proprionibacteriaceae strains.</title>
        <authorList>
            <person name="Bernier A.-M."/>
            <person name="Bernard K."/>
            <person name="Domingo M.-C."/>
        </authorList>
    </citation>
    <scope>NUCLEOTIDE SEQUENCE [LARGE SCALE GENOMIC DNA]</scope>
    <source>
        <strain evidence="5">NML 030167</strain>
    </source>
</reference>
<dbReference type="SMART" id="SM00382">
    <property type="entry name" value="AAA"/>
    <property type="match status" value="1"/>
</dbReference>
<dbReference type="GO" id="GO:0005524">
    <property type="term" value="F:ATP binding"/>
    <property type="evidence" value="ECO:0007669"/>
    <property type="project" value="UniProtKB-KW"/>
</dbReference>
<dbReference type="Proteomes" id="UP000215896">
    <property type="component" value="Unassembled WGS sequence"/>
</dbReference>
<dbReference type="Gene3D" id="3.40.50.300">
    <property type="entry name" value="P-loop containing nucleotide triphosphate hydrolases"/>
    <property type="match status" value="1"/>
</dbReference>
<dbReference type="SUPFAM" id="SSF50331">
    <property type="entry name" value="MOP-like"/>
    <property type="match status" value="1"/>
</dbReference>
<organism evidence="5 6">
    <name type="scientific">Enemella evansiae</name>
    <dbReference type="NCBI Taxonomy" id="2016499"/>
    <lineage>
        <taxon>Bacteria</taxon>
        <taxon>Bacillati</taxon>
        <taxon>Actinomycetota</taxon>
        <taxon>Actinomycetes</taxon>
        <taxon>Propionibacteriales</taxon>
        <taxon>Propionibacteriaceae</taxon>
        <taxon>Enemella</taxon>
    </lineage>
</organism>
<dbReference type="PROSITE" id="PS00211">
    <property type="entry name" value="ABC_TRANSPORTER_1"/>
    <property type="match status" value="1"/>
</dbReference>
<evidence type="ECO:0000256" key="1">
    <source>
        <dbReference type="ARBA" id="ARBA00022448"/>
    </source>
</evidence>